<reference evidence="1 2" key="1">
    <citation type="submission" date="2015-01" db="EMBL/GenBank/DDBJ databases">
        <title>Genome Assembly of Bacillus badius MTCC 1458.</title>
        <authorList>
            <person name="Verma A."/>
            <person name="Khatri I."/>
            <person name="Mual P."/>
            <person name="Subramanian S."/>
            <person name="Krishnamurthi S."/>
        </authorList>
    </citation>
    <scope>NUCLEOTIDE SEQUENCE [LARGE SCALE GENOMIC DNA]</scope>
    <source>
        <strain evidence="1 2">MTCC 1458</strain>
    </source>
</reference>
<keyword evidence="2" id="KW-1185">Reference proteome</keyword>
<accession>A0ABR5AZB0</accession>
<protein>
    <recommendedName>
        <fullName evidence="3">Metalloprotease</fullName>
    </recommendedName>
</protein>
<sequence length="141" mass="16236">MLEETSFSSLMKKKDPKLTLKIKKEFPGARCVGGKYSPADHSVTLFKQDIAIQCERLLGSLERLKEYEWIIFAHELGHALDEELPSLSDRLEETKSLDVLAQIELNAWSIAEELIPFIDSRLFARVKEESLRYFSRSPLVH</sequence>
<gene>
    <name evidence="1" type="ORF">SD77_2404</name>
</gene>
<organism evidence="1 2">
    <name type="scientific">Bacillus badius</name>
    <dbReference type="NCBI Taxonomy" id="1455"/>
    <lineage>
        <taxon>Bacteria</taxon>
        <taxon>Bacillati</taxon>
        <taxon>Bacillota</taxon>
        <taxon>Bacilli</taxon>
        <taxon>Bacillales</taxon>
        <taxon>Bacillaceae</taxon>
        <taxon>Pseudobacillus</taxon>
    </lineage>
</organism>
<comment type="caution">
    <text evidence="1">The sequence shown here is derived from an EMBL/GenBank/DDBJ whole genome shotgun (WGS) entry which is preliminary data.</text>
</comment>
<dbReference type="Proteomes" id="UP000031982">
    <property type="component" value="Unassembled WGS sequence"/>
</dbReference>
<dbReference type="RefSeq" id="WP_063440224.1">
    <property type="nucleotide sequence ID" value="NZ_JARTHD010000004.1"/>
</dbReference>
<evidence type="ECO:0000313" key="2">
    <source>
        <dbReference type="Proteomes" id="UP000031982"/>
    </source>
</evidence>
<evidence type="ECO:0000313" key="1">
    <source>
        <dbReference type="EMBL" id="KIL79950.1"/>
    </source>
</evidence>
<dbReference type="EMBL" id="JXLP01000002">
    <property type="protein sequence ID" value="KIL79950.1"/>
    <property type="molecule type" value="Genomic_DNA"/>
</dbReference>
<evidence type="ECO:0008006" key="3">
    <source>
        <dbReference type="Google" id="ProtNLM"/>
    </source>
</evidence>
<name>A0ABR5AZB0_BACBA</name>
<proteinExistence type="predicted"/>